<reference evidence="2" key="2">
    <citation type="journal article" date="2017" name="Nat. Plants">
        <title>The Aegilops tauschii genome reveals multiple impacts of transposons.</title>
        <authorList>
            <person name="Zhao G."/>
            <person name="Zou C."/>
            <person name="Li K."/>
            <person name="Wang K."/>
            <person name="Li T."/>
            <person name="Gao L."/>
            <person name="Zhang X."/>
            <person name="Wang H."/>
            <person name="Yang Z."/>
            <person name="Liu X."/>
            <person name="Jiang W."/>
            <person name="Mao L."/>
            <person name="Kong X."/>
            <person name="Jiao Y."/>
            <person name="Jia J."/>
        </authorList>
    </citation>
    <scope>NUCLEOTIDE SEQUENCE [LARGE SCALE GENOMIC DNA]</scope>
    <source>
        <strain evidence="2">cv. AL8/78</strain>
    </source>
</reference>
<dbReference type="STRING" id="200361.A0A453G075"/>
<dbReference type="AlphaFoldDB" id="A0A453G075"/>
<reference evidence="1" key="4">
    <citation type="submission" date="2019-03" db="UniProtKB">
        <authorList>
            <consortium name="EnsemblPlants"/>
        </authorList>
    </citation>
    <scope>IDENTIFICATION</scope>
</reference>
<accession>A0A453G075</accession>
<keyword evidence="2" id="KW-1185">Reference proteome</keyword>
<dbReference type="Gramene" id="AET3Gv20844400.2">
    <property type="protein sequence ID" value="AET3Gv20844400.2"/>
    <property type="gene ID" value="AET3Gv20844400"/>
</dbReference>
<dbReference type="EnsemblPlants" id="AET3Gv20844400.2">
    <property type="protein sequence ID" value="AET3Gv20844400.2"/>
    <property type="gene ID" value="AET3Gv20844400"/>
</dbReference>
<name>A0A453G075_AEGTS</name>
<protein>
    <submittedName>
        <fullName evidence="1">Uncharacterized protein</fullName>
    </submittedName>
</protein>
<reference evidence="1" key="3">
    <citation type="journal article" date="2017" name="Nature">
        <title>Genome sequence of the progenitor of the wheat D genome Aegilops tauschii.</title>
        <authorList>
            <person name="Luo M.C."/>
            <person name="Gu Y.Q."/>
            <person name="Puiu D."/>
            <person name="Wang H."/>
            <person name="Twardziok S.O."/>
            <person name="Deal K.R."/>
            <person name="Huo N."/>
            <person name="Zhu T."/>
            <person name="Wang L."/>
            <person name="Wang Y."/>
            <person name="McGuire P.E."/>
            <person name="Liu S."/>
            <person name="Long H."/>
            <person name="Ramasamy R.K."/>
            <person name="Rodriguez J.C."/>
            <person name="Van S.L."/>
            <person name="Yuan L."/>
            <person name="Wang Z."/>
            <person name="Xia Z."/>
            <person name="Xiao L."/>
            <person name="Anderson O.D."/>
            <person name="Ouyang S."/>
            <person name="Liang Y."/>
            <person name="Zimin A.V."/>
            <person name="Pertea G."/>
            <person name="Qi P."/>
            <person name="Bennetzen J.L."/>
            <person name="Dai X."/>
            <person name="Dawson M.W."/>
            <person name="Muller H.G."/>
            <person name="Kugler K."/>
            <person name="Rivarola-Duarte L."/>
            <person name="Spannagl M."/>
            <person name="Mayer K.F.X."/>
            <person name="Lu F.H."/>
            <person name="Bevan M.W."/>
            <person name="Leroy P."/>
            <person name="Li P."/>
            <person name="You F.M."/>
            <person name="Sun Q."/>
            <person name="Liu Z."/>
            <person name="Lyons E."/>
            <person name="Wicker T."/>
            <person name="Salzberg S.L."/>
            <person name="Devos K.M."/>
            <person name="Dvorak J."/>
        </authorList>
    </citation>
    <scope>NUCLEOTIDE SEQUENCE [LARGE SCALE GENOMIC DNA]</scope>
    <source>
        <strain evidence="1">cv. AL8/78</strain>
    </source>
</reference>
<evidence type="ECO:0000313" key="2">
    <source>
        <dbReference type="Proteomes" id="UP000015105"/>
    </source>
</evidence>
<reference evidence="2" key="1">
    <citation type="journal article" date="2014" name="Science">
        <title>Ancient hybridizations among the ancestral genomes of bread wheat.</title>
        <authorList>
            <consortium name="International Wheat Genome Sequencing Consortium,"/>
            <person name="Marcussen T."/>
            <person name="Sandve S.R."/>
            <person name="Heier L."/>
            <person name="Spannagl M."/>
            <person name="Pfeifer M."/>
            <person name="Jakobsen K.S."/>
            <person name="Wulff B.B."/>
            <person name="Steuernagel B."/>
            <person name="Mayer K.F."/>
            <person name="Olsen O.A."/>
        </authorList>
    </citation>
    <scope>NUCLEOTIDE SEQUENCE [LARGE SCALE GENOMIC DNA]</scope>
    <source>
        <strain evidence="2">cv. AL8/78</strain>
    </source>
</reference>
<dbReference type="Proteomes" id="UP000015105">
    <property type="component" value="Chromosome 3D"/>
</dbReference>
<proteinExistence type="predicted"/>
<organism evidence="1 2">
    <name type="scientific">Aegilops tauschii subsp. strangulata</name>
    <name type="common">Goatgrass</name>
    <dbReference type="NCBI Taxonomy" id="200361"/>
    <lineage>
        <taxon>Eukaryota</taxon>
        <taxon>Viridiplantae</taxon>
        <taxon>Streptophyta</taxon>
        <taxon>Embryophyta</taxon>
        <taxon>Tracheophyta</taxon>
        <taxon>Spermatophyta</taxon>
        <taxon>Magnoliopsida</taxon>
        <taxon>Liliopsida</taxon>
        <taxon>Poales</taxon>
        <taxon>Poaceae</taxon>
        <taxon>BOP clade</taxon>
        <taxon>Pooideae</taxon>
        <taxon>Triticodae</taxon>
        <taxon>Triticeae</taxon>
        <taxon>Triticinae</taxon>
        <taxon>Aegilops</taxon>
    </lineage>
</organism>
<sequence length="212" mass="23415">LFSVACVSSLFSRCSGGLPSVCDGHSLFLASSWRLSAQPRRRFLPFNPHQNPQIRVRLSHLSQPMCRSQPSCGSSSGALSNLRRNSRIRKRGLQSQRRVRAAVVFEAFRRRLLVWQSHQAPAAMVDLNTKFLEGVEGKLKNLQLSEAEKKGIGIGKKQACSSQVSKLQAVGKLLSERLARAEHVGRSLGAVWIPFFGVECKDLGSLYFPAKG</sequence>
<reference evidence="1" key="5">
    <citation type="journal article" date="2021" name="G3 (Bethesda)">
        <title>Aegilops tauschii genome assembly Aet v5.0 features greater sequence contiguity and improved annotation.</title>
        <authorList>
            <person name="Wang L."/>
            <person name="Zhu T."/>
            <person name="Rodriguez J.C."/>
            <person name="Deal K.R."/>
            <person name="Dubcovsky J."/>
            <person name="McGuire P.E."/>
            <person name="Lux T."/>
            <person name="Spannagl M."/>
            <person name="Mayer K.F.X."/>
            <person name="Baldrich P."/>
            <person name="Meyers B.C."/>
            <person name="Huo N."/>
            <person name="Gu Y.Q."/>
            <person name="Zhou H."/>
            <person name="Devos K.M."/>
            <person name="Bennetzen J.L."/>
            <person name="Unver T."/>
            <person name="Budak H."/>
            <person name="Gulick P.J."/>
            <person name="Galiba G."/>
            <person name="Kalapos B."/>
            <person name="Nelson D.R."/>
            <person name="Li P."/>
            <person name="You F.M."/>
            <person name="Luo M.C."/>
            <person name="Dvorak J."/>
        </authorList>
    </citation>
    <scope>NUCLEOTIDE SEQUENCE [LARGE SCALE GENOMIC DNA]</scope>
    <source>
        <strain evidence="1">cv. AL8/78</strain>
    </source>
</reference>
<evidence type="ECO:0000313" key="1">
    <source>
        <dbReference type="EnsemblPlants" id="AET3Gv20844400.2"/>
    </source>
</evidence>